<evidence type="ECO:0000256" key="1">
    <source>
        <dbReference type="SAM" id="SignalP"/>
    </source>
</evidence>
<dbReference type="InterPro" id="IPR006311">
    <property type="entry name" value="TAT_signal"/>
</dbReference>
<proteinExistence type="predicted"/>
<dbReference type="InParanoid" id="E3J6R6"/>
<protein>
    <submittedName>
        <fullName evidence="2">Uncharacterized protein</fullName>
    </submittedName>
</protein>
<keyword evidence="1" id="KW-0732">Signal</keyword>
<dbReference type="RefSeq" id="WP_013425108.1">
    <property type="nucleotide sequence ID" value="NC_014666.1"/>
</dbReference>
<evidence type="ECO:0000313" key="3">
    <source>
        <dbReference type="Proteomes" id="UP000002484"/>
    </source>
</evidence>
<keyword evidence="3" id="KW-1185">Reference proteome</keyword>
<feature type="chain" id="PRO_5003172678" evidence="1">
    <location>
        <begin position="43"/>
        <end position="184"/>
    </location>
</feature>
<dbReference type="PROSITE" id="PS51318">
    <property type="entry name" value="TAT"/>
    <property type="match status" value="1"/>
</dbReference>
<dbReference type="KEGG" id="fri:FraEuI1c_3984"/>
<evidence type="ECO:0000313" key="2">
    <source>
        <dbReference type="EMBL" id="ADP81990.1"/>
    </source>
</evidence>
<dbReference type="EMBL" id="CP002299">
    <property type="protein sequence ID" value="ADP81990.1"/>
    <property type="molecule type" value="Genomic_DNA"/>
</dbReference>
<dbReference type="HOGENOM" id="CLU_1466180_0_0_11"/>
<name>E3J6R6_PSEI1</name>
<dbReference type="AlphaFoldDB" id="E3J6R6"/>
<feature type="signal peptide" evidence="1">
    <location>
        <begin position="1"/>
        <end position="42"/>
    </location>
</feature>
<reference evidence="2 3" key="1">
    <citation type="submission" date="2010-10" db="EMBL/GenBank/DDBJ databases">
        <title>Complete sequence of Frankia sp. EuI1c.</title>
        <authorList>
            <consortium name="US DOE Joint Genome Institute"/>
            <person name="Lucas S."/>
            <person name="Copeland A."/>
            <person name="Lapidus A."/>
            <person name="Cheng J.-F."/>
            <person name="Bruce D."/>
            <person name="Goodwin L."/>
            <person name="Pitluck S."/>
            <person name="Chertkov O."/>
            <person name="Detter J.C."/>
            <person name="Han C."/>
            <person name="Tapia R."/>
            <person name="Land M."/>
            <person name="Hauser L."/>
            <person name="Jeffries C."/>
            <person name="Kyrpides N."/>
            <person name="Ivanova N."/>
            <person name="Mikhailova N."/>
            <person name="Beauchemin N."/>
            <person name="Sen A."/>
            <person name="Sur S.A."/>
            <person name="Gtari M."/>
            <person name="Wall L."/>
            <person name="Tisa L."/>
            <person name="Woyke T."/>
        </authorList>
    </citation>
    <scope>NUCLEOTIDE SEQUENCE [LARGE SCALE GENOMIC DNA]</scope>
    <source>
        <strain evidence="3">DSM 45817 / CECT 9037 / EuI1c</strain>
    </source>
</reference>
<gene>
    <name evidence="2" type="ordered locus">FraEuI1c_3984</name>
</gene>
<organism evidence="2 3">
    <name type="scientific">Pseudofrankia inefficax (strain DSM 45817 / CECT 9037 / DDB 130130 / EuI1c)</name>
    <name type="common">Frankia inefficax</name>
    <dbReference type="NCBI Taxonomy" id="298654"/>
    <lineage>
        <taxon>Bacteria</taxon>
        <taxon>Bacillati</taxon>
        <taxon>Actinomycetota</taxon>
        <taxon>Actinomycetes</taxon>
        <taxon>Frankiales</taxon>
        <taxon>Frankiaceae</taxon>
        <taxon>Pseudofrankia</taxon>
    </lineage>
</organism>
<dbReference type="Proteomes" id="UP000002484">
    <property type="component" value="Chromosome"/>
</dbReference>
<dbReference type="STRING" id="298654.FraEuI1c_3984"/>
<accession>E3J6R6</accession>
<sequence length="184" mass="17658" precursor="true">MRTVSAPTRQGGAGSRRGSLGAFALAGALLALALSASLPARAAVSITAPATASLGSRPTGGGTLSVQLGTVTVTNNALIGSWTATVSSTNCTTGGATANETISNAALSYWSGPATATTGSIALSTPGQATAAQAQSLSTSRTAFSATTISLGVGTLSWAPTLSVTVPAAAVAGAYTCTLTHSVA</sequence>